<dbReference type="Pfam" id="PF04932">
    <property type="entry name" value="Wzy_C"/>
    <property type="match status" value="1"/>
</dbReference>
<accession>A0A644ZY63</accession>
<keyword evidence="3 5" id="KW-1133">Transmembrane helix</keyword>
<feature type="transmembrane region" description="Helical" evidence="5">
    <location>
        <begin position="403"/>
        <end position="424"/>
    </location>
</feature>
<protein>
    <recommendedName>
        <fullName evidence="6">O-antigen ligase-related domain-containing protein</fullName>
    </recommendedName>
</protein>
<comment type="subcellular location">
    <subcellularLocation>
        <location evidence="1">Membrane</location>
        <topology evidence="1">Multi-pass membrane protein</topology>
    </subcellularLocation>
</comment>
<keyword evidence="2 5" id="KW-0812">Transmembrane</keyword>
<dbReference type="PANTHER" id="PTHR37422:SF13">
    <property type="entry name" value="LIPOPOLYSACCHARIDE BIOSYNTHESIS PROTEIN PA4999-RELATED"/>
    <property type="match status" value="1"/>
</dbReference>
<evidence type="ECO:0000256" key="4">
    <source>
        <dbReference type="ARBA" id="ARBA00023136"/>
    </source>
</evidence>
<dbReference type="GO" id="GO:0016020">
    <property type="term" value="C:membrane"/>
    <property type="evidence" value="ECO:0007669"/>
    <property type="project" value="UniProtKB-SubCell"/>
</dbReference>
<feature type="transmembrane region" description="Helical" evidence="5">
    <location>
        <begin position="12"/>
        <end position="32"/>
    </location>
</feature>
<evidence type="ECO:0000256" key="5">
    <source>
        <dbReference type="SAM" id="Phobius"/>
    </source>
</evidence>
<feature type="transmembrane region" description="Helical" evidence="5">
    <location>
        <begin position="245"/>
        <end position="263"/>
    </location>
</feature>
<evidence type="ECO:0000256" key="3">
    <source>
        <dbReference type="ARBA" id="ARBA00022989"/>
    </source>
</evidence>
<feature type="transmembrane region" description="Helical" evidence="5">
    <location>
        <begin position="190"/>
        <end position="209"/>
    </location>
</feature>
<name>A0A644ZY63_9ZZZZ</name>
<dbReference type="InterPro" id="IPR051533">
    <property type="entry name" value="WaaL-like"/>
</dbReference>
<feature type="transmembrane region" description="Helical" evidence="5">
    <location>
        <begin position="69"/>
        <end position="89"/>
    </location>
</feature>
<dbReference type="PANTHER" id="PTHR37422">
    <property type="entry name" value="TEICHURONIC ACID BIOSYNTHESIS PROTEIN TUAE"/>
    <property type="match status" value="1"/>
</dbReference>
<feature type="transmembrane region" description="Helical" evidence="5">
    <location>
        <begin position="221"/>
        <end position="239"/>
    </location>
</feature>
<dbReference type="InterPro" id="IPR007016">
    <property type="entry name" value="O-antigen_ligase-rel_domated"/>
</dbReference>
<feature type="transmembrane region" description="Helical" evidence="5">
    <location>
        <begin position="38"/>
        <end position="57"/>
    </location>
</feature>
<dbReference type="EMBL" id="VSSQ01010848">
    <property type="protein sequence ID" value="MPM45368.1"/>
    <property type="molecule type" value="Genomic_DNA"/>
</dbReference>
<evidence type="ECO:0000256" key="2">
    <source>
        <dbReference type="ARBA" id="ARBA00022692"/>
    </source>
</evidence>
<feature type="domain" description="O-antigen ligase-related" evidence="6">
    <location>
        <begin position="228"/>
        <end position="409"/>
    </location>
</feature>
<comment type="caution">
    <text evidence="7">The sequence shown here is derived from an EMBL/GenBank/DDBJ whole genome shotgun (WGS) entry which is preliminary data.</text>
</comment>
<keyword evidence="4 5" id="KW-0472">Membrane</keyword>
<sequence>MQKSFEKVTWVVWLALVAVLPITSMPLVARLFHSSAVAPASLLFLVPLLLLWIPVYVWRKGTFPFQTWIALAFFFSAIISTALSFFLNLPAYKGQGMRGSVFEGLATLVIGLLFYLVFTVLPNSHEKLNATLRALNWGGAVMIGWTILVQGITMLSPDDTPNYLRVVQHLISTTTFFGSRAVGFASEPSWLAHLVNLVYLPYWLAATLTRFSAHKVQFKKITFENVLLLGGVATLFVSFSRAGWAAFMLVLAYLFIRLNVWLVKKISARWKSPQTRVLITVLFIIVLIAAYIAFAVGALYVFSKFDPRMASVFSLQTLREQGFTQYANMLQFGERITYWQTGWRIFNQYPLFGVGVGNAGFYFQKLLPDEAWQLTEVRSLVYHSTNLINIKSLWVRLLAETGVVGFAFFTVFLLVSLYSARVLIVSKNKTKQTIGWMGICMLIAFLIEGFSVDSFALPYYWFTLGLVAAAWRWDNVEKETT</sequence>
<reference evidence="7" key="1">
    <citation type="submission" date="2019-08" db="EMBL/GenBank/DDBJ databases">
        <authorList>
            <person name="Kucharzyk K."/>
            <person name="Murdoch R.W."/>
            <person name="Higgins S."/>
            <person name="Loffler F."/>
        </authorList>
    </citation>
    <scope>NUCLEOTIDE SEQUENCE</scope>
</reference>
<feature type="transmembrane region" description="Helical" evidence="5">
    <location>
        <begin position="436"/>
        <end position="462"/>
    </location>
</feature>
<dbReference type="AlphaFoldDB" id="A0A644ZY63"/>
<evidence type="ECO:0000259" key="6">
    <source>
        <dbReference type="Pfam" id="PF04932"/>
    </source>
</evidence>
<feature type="transmembrane region" description="Helical" evidence="5">
    <location>
        <begin position="134"/>
        <end position="155"/>
    </location>
</feature>
<gene>
    <name evidence="7" type="ORF">SDC9_92055</name>
</gene>
<feature type="transmembrane region" description="Helical" evidence="5">
    <location>
        <begin position="101"/>
        <end position="122"/>
    </location>
</feature>
<evidence type="ECO:0000313" key="7">
    <source>
        <dbReference type="EMBL" id="MPM45368.1"/>
    </source>
</evidence>
<evidence type="ECO:0000256" key="1">
    <source>
        <dbReference type="ARBA" id="ARBA00004141"/>
    </source>
</evidence>
<feature type="transmembrane region" description="Helical" evidence="5">
    <location>
        <begin position="275"/>
        <end position="302"/>
    </location>
</feature>
<proteinExistence type="predicted"/>
<organism evidence="7">
    <name type="scientific">bioreactor metagenome</name>
    <dbReference type="NCBI Taxonomy" id="1076179"/>
    <lineage>
        <taxon>unclassified sequences</taxon>
        <taxon>metagenomes</taxon>
        <taxon>ecological metagenomes</taxon>
    </lineage>
</organism>